<dbReference type="SUPFAM" id="SSF54928">
    <property type="entry name" value="RNA-binding domain, RBD"/>
    <property type="match status" value="1"/>
</dbReference>
<dbReference type="GO" id="GO:0005730">
    <property type="term" value="C:nucleolus"/>
    <property type="evidence" value="ECO:0007669"/>
    <property type="project" value="TreeGrafter"/>
</dbReference>
<evidence type="ECO:0000313" key="5">
    <source>
        <dbReference type="EMBL" id="SPO37699.1"/>
    </source>
</evidence>
<dbReference type="OrthoDB" id="48651at2759"/>
<feature type="compositionally biased region" description="Low complexity" evidence="3">
    <location>
        <begin position="409"/>
        <end position="425"/>
    </location>
</feature>
<feature type="compositionally biased region" description="Basic and acidic residues" evidence="3">
    <location>
        <begin position="394"/>
        <end position="405"/>
    </location>
</feature>
<evidence type="ECO:0000256" key="2">
    <source>
        <dbReference type="PROSITE-ProRule" id="PRU00176"/>
    </source>
</evidence>
<feature type="compositionally biased region" description="Low complexity" evidence="3">
    <location>
        <begin position="501"/>
        <end position="521"/>
    </location>
</feature>
<evidence type="ECO:0000313" key="6">
    <source>
        <dbReference type="Proteomes" id="UP000323386"/>
    </source>
</evidence>
<dbReference type="Pfam" id="PF00076">
    <property type="entry name" value="RRM_1"/>
    <property type="match status" value="1"/>
</dbReference>
<evidence type="ECO:0000259" key="4">
    <source>
        <dbReference type="PROSITE" id="PS50102"/>
    </source>
</evidence>
<feature type="region of interest" description="Disordered" evidence="3">
    <location>
        <begin position="152"/>
        <end position="580"/>
    </location>
</feature>
<keyword evidence="6" id="KW-1185">Reference proteome</keyword>
<feature type="compositionally biased region" description="Low complexity" evidence="3">
    <location>
        <begin position="552"/>
        <end position="566"/>
    </location>
</feature>
<dbReference type="GO" id="GO:0003723">
    <property type="term" value="F:RNA binding"/>
    <property type="evidence" value="ECO:0007669"/>
    <property type="project" value="UniProtKB-UniRule"/>
</dbReference>
<dbReference type="PANTHER" id="PTHR23236:SF11">
    <property type="entry name" value="EUKARYOTIC TRANSLATION INITIATION FACTOR 4H"/>
    <property type="match status" value="1"/>
</dbReference>
<feature type="compositionally biased region" description="Basic and acidic residues" evidence="3">
    <location>
        <begin position="262"/>
        <end position="271"/>
    </location>
</feature>
<dbReference type="PANTHER" id="PTHR23236">
    <property type="entry name" value="EUKARYOTIC TRANSLATION INITIATION FACTOR 4B/4H"/>
    <property type="match status" value="1"/>
</dbReference>
<protein>
    <submittedName>
        <fullName evidence="5">Related to TIF3 - translation initiation factor eIF-4B</fullName>
    </submittedName>
</protein>
<evidence type="ECO:0000256" key="1">
    <source>
        <dbReference type="ARBA" id="ARBA00022884"/>
    </source>
</evidence>
<sequence length="592" mass="60909">MSLNDFLADDSTGKTSWADEMDDFPTASIPRESSYRRGGDFLSSVPDRADRDRMGPSSYDRPERSYPPREELPLPTKPPFTAFVGNLSYDVTEAEIEDFFTPAKVVSVRIVMSHDGRPKGFGYAEFETLDGLKSALDRNGSPLANRSVKIGVAEAPKSGERSMAAPSMADDANQWRRSAPLPPANDAPPRGAYGGRSDRPSFGARPEGAPSGFDNMDAAGGARSGFGSKFQPSAPLRDGPPPPRAPREPVEPSQGDVANDWRTGKPVEGRRPSGPAPHQGAGAESRGPSFRRSDATEVDERFASQERMGFGSKFSPAATPPESPGNTAKRTGFGFGAADRRGSGNQGPGGGPASAAAAAAGPSEGASNWRTARPARPAGGSPTPGAAAAAGPPAERRKLELKPRTADPSAAAAAAAASSSSSSSSKPSPFGNAKPVDASEREKQIEEKLAQREKERQEEIKARKEKQRLEKQATADAAAATAASSATAATSEGDDKKADGAAEGAEGAAEGDKPAAAAAKPRAPPPTGAWGGGRKPTGALTKEQEKAKADADAAAAAAASASASAANGKAEEGGDGNVDKVAEQVEKVDIKA</sequence>
<feature type="region of interest" description="Disordered" evidence="3">
    <location>
        <begin position="1"/>
        <end position="77"/>
    </location>
</feature>
<dbReference type="AlphaFoldDB" id="A0A5C3F2M5"/>
<keyword evidence="5" id="KW-0396">Initiation factor</keyword>
<dbReference type="InterPro" id="IPR012677">
    <property type="entry name" value="Nucleotide-bd_a/b_plait_sf"/>
</dbReference>
<feature type="compositionally biased region" description="Basic and acidic residues" evidence="3">
    <location>
        <begin position="47"/>
        <end position="72"/>
    </location>
</feature>
<dbReference type="PROSITE" id="PS50102">
    <property type="entry name" value="RRM"/>
    <property type="match status" value="1"/>
</dbReference>
<dbReference type="SMART" id="SM00360">
    <property type="entry name" value="RRM"/>
    <property type="match status" value="1"/>
</dbReference>
<feature type="compositionally biased region" description="Low complexity" evidence="3">
    <location>
        <begin position="474"/>
        <end position="491"/>
    </location>
</feature>
<proteinExistence type="predicted"/>
<keyword evidence="5" id="KW-0648">Protein biosynthesis</keyword>
<gene>
    <name evidence="5" type="ORF">PSFLO_03175</name>
</gene>
<reference evidence="5 6" key="1">
    <citation type="submission" date="2018-03" db="EMBL/GenBank/DDBJ databases">
        <authorList>
            <person name="Guldener U."/>
        </authorList>
    </citation>
    <scope>NUCLEOTIDE SEQUENCE [LARGE SCALE GENOMIC DNA]</scope>
    <source>
        <strain evidence="5 6">DAOM196992</strain>
    </source>
</reference>
<feature type="compositionally biased region" description="Basic and acidic residues" evidence="3">
    <location>
        <begin position="542"/>
        <end position="551"/>
    </location>
</feature>
<accession>A0A5C3F2M5</accession>
<name>A0A5C3F2M5_9BASI</name>
<dbReference type="InterPro" id="IPR035979">
    <property type="entry name" value="RBD_domain_sf"/>
</dbReference>
<organism evidence="5 6">
    <name type="scientific">Pseudozyma flocculosa</name>
    <dbReference type="NCBI Taxonomy" id="84751"/>
    <lineage>
        <taxon>Eukaryota</taxon>
        <taxon>Fungi</taxon>
        <taxon>Dikarya</taxon>
        <taxon>Basidiomycota</taxon>
        <taxon>Ustilaginomycotina</taxon>
        <taxon>Ustilaginomycetes</taxon>
        <taxon>Ustilaginales</taxon>
        <taxon>Ustilaginaceae</taxon>
        <taxon>Pseudozyma</taxon>
    </lineage>
</organism>
<feature type="compositionally biased region" description="Basic and acidic residues" evidence="3">
    <location>
        <begin position="291"/>
        <end position="304"/>
    </location>
</feature>
<feature type="compositionally biased region" description="Basic and acidic residues" evidence="3">
    <location>
        <begin position="437"/>
        <end position="473"/>
    </location>
</feature>
<dbReference type="GO" id="GO:0003743">
    <property type="term" value="F:translation initiation factor activity"/>
    <property type="evidence" value="ECO:0007669"/>
    <property type="project" value="UniProtKB-KW"/>
</dbReference>
<dbReference type="Gene3D" id="3.30.70.330">
    <property type="match status" value="1"/>
</dbReference>
<keyword evidence="1 2" id="KW-0694">RNA-binding</keyword>
<feature type="compositionally biased region" description="Low complexity" evidence="3">
    <location>
        <begin position="353"/>
        <end position="393"/>
    </location>
</feature>
<feature type="compositionally biased region" description="Basic and acidic residues" evidence="3">
    <location>
        <begin position="569"/>
        <end position="580"/>
    </location>
</feature>
<dbReference type="Proteomes" id="UP000323386">
    <property type="component" value="Unassembled WGS sequence"/>
</dbReference>
<evidence type="ECO:0000256" key="3">
    <source>
        <dbReference type="SAM" id="MobiDB-lite"/>
    </source>
</evidence>
<dbReference type="EMBL" id="OOIP01000007">
    <property type="protein sequence ID" value="SPO37699.1"/>
    <property type="molecule type" value="Genomic_DNA"/>
</dbReference>
<dbReference type="InterPro" id="IPR000504">
    <property type="entry name" value="RRM_dom"/>
</dbReference>
<feature type="domain" description="RRM" evidence="4">
    <location>
        <begin position="80"/>
        <end position="155"/>
    </location>
</feature>